<keyword evidence="9" id="KW-1185">Reference proteome</keyword>
<dbReference type="EMBL" id="BJNH01000047">
    <property type="protein sequence ID" value="GEC27065.1"/>
    <property type="molecule type" value="Genomic_DNA"/>
</dbReference>
<evidence type="ECO:0000256" key="4">
    <source>
        <dbReference type="ARBA" id="ARBA00023125"/>
    </source>
</evidence>
<feature type="region of interest" description="Disordered" evidence="7">
    <location>
        <begin position="87"/>
        <end position="111"/>
    </location>
</feature>
<evidence type="ECO:0000256" key="5">
    <source>
        <dbReference type="ARBA" id="ARBA00023172"/>
    </source>
</evidence>
<organism evidence="8 9">
    <name type="scientific">Pseudonocardia saturnea</name>
    <dbReference type="NCBI Taxonomy" id="33909"/>
    <lineage>
        <taxon>Bacteria</taxon>
        <taxon>Bacillati</taxon>
        <taxon>Actinomycetota</taxon>
        <taxon>Actinomycetes</taxon>
        <taxon>Pseudonocardiales</taxon>
        <taxon>Pseudonocardiaceae</taxon>
        <taxon>Pseudonocardia</taxon>
    </lineage>
</organism>
<evidence type="ECO:0000313" key="9">
    <source>
        <dbReference type="Proteomes" id="UP000320693"/>
    </source>
</evidence>
<dbReference type="RefSeq" id="WP_373865525.1">
    <property type="nucleotide sequence ID" value="NZ_BJNH01000047.1"/>
</dbReference>
<dbReference type="NCBIfam" id="NF033543">
    <property type="entry name" value="transpos_IS256"/>
    <property type="match status" value="1"/>
</dbReference>
<proteinExistence type="inferred from homology"/>
<evidence type="ECO:0000256" key="3">
    <source>
        <dbReference type="ARBA" id="ARBA00022578"/>
    </source>
</evidence>
<comment type="caution">
    <text evidence="8">The sequence shown here is derived from an EMBL/GenBank/DDBJ whole genome shotgun (WGS) entry which is preliminary data.</text>
</comment>
<dbReference type="Proteomes" id="UP000320693">
    <property type="component" value="Unassembled WGS sequence"/>
</dbReference>
<keyword evidence="3 6" id="KW-0815">Transposition</keyword>
<evidence type="ECO:0000256" key="1">
    <source>
        <dbReference type="ARBA" id="ARBA00002190"/>
    </source>
</evidence>
<dbReference type="Pfam" id="PF00872">
    <property type="entry name" value="Transposase_mut"/>
    <property type="match status" value="1"/>
</dbReference>
<reference evidence="8 9" key="1">
    <citation type="submission" date="2019-06" db="EMBL/GenBank/DDBJ databases">
        <title>Whole genome shotgun sequence of Pseudonocardia saturnea NBRC 14499.</title>
        <authorList>
            <person name="Hosoyama A."/>
            <person name="Uohara A."/>
            <person name="Ohji S."/>
            <person name="Ichikawa N."/>
        </authorList>
    </citation>
    <scope>NUCLEOTIDE SEQUENCE [LARGE SCALE GENOMIC DNA]</scope>
    <source>
        <strain evidence="8 9">NBRC 14499</strain>
    </source>
</reference>
<feature type="region of interest" description="Disordered" evidence="7">
    <location>
        <begin position="1"/>
        <end position="32"/>
    </location>
</feature>
<evidence type="ECO:0000313" key="8">
    <source>
        <dbReference type="EMBL" id="GEC27065.1"/>
    </source>
</evidence>
<evidence type="ECO:0000256" key="2">
    <source>
        <dbReference type="ARBA" id="ARBA00010961"/>
    </source>
</evidence>
<dbReference type="PANTHER" id="PTHR33217:SF8">
    <property type="entry name" value="MUTATOR FAMILY TRANSPOSASE"/>
    <property type="match status" value="1"/>
</dbReference>
<evidence type="ECO:0000256" key="6">
    <source>
        <dbReference type="RuleBase" id="RU365089"/>
    </source>
</evidence>
<feature type="compositionally biased region" description="Polar residues" evidence="7">
    <location>
        <begin position="100"/>
        <end position="111"/>
    </location>
</feature>
<gene>
    <name evidence="8" type="primary">tnpA</name>
    <name evidence="8" type="ORF">PSA01_40940</name>
</gene>
<keyword evidence="6" id="KW-0814">Transposable element</keyword>
<keyword evidence="5 6" id="KW-0233">DNA recombination</keyword>
<dbReference type="PROSITE" id="PS01007">
    <property type="entry name" value="TRANSPOSASE_MUTATOR"/>
    <property type="match status" value="1"/>
</dbReference>
<comment type="function">
    <text evidence="1 6">Required for the transposition of the insertion element.</text>
</comment>
<dbReference type="PANTHER" id="PTHR33217">
    <property type="entry name" value="TRANSPOSASE FOR INSERTION SEQUENCE ELEMENT IS1081"/>
    <property type="match status" value="1"/>
</dbReference>
<sequence>MGGPRSTAVINTAVGKDTHVSENQPDPDGETAAARRLAEALDPSAIDALLADAKAAGTPIDGVDGLLNQMTKAVLERSLQTEMTHHLGYDRDDPAGHGTGNSRNGSSTKKVATTNGSVTISVPRDRNGEFEPQIVPKRARRIGQIDELVLSCYARGMSTRDIEAHLQEVYGVEASRELISNITDVVTDEIEIWRNRPVDEVYPIVYIDGIRIKVRDKAAVTIKSAHLVIGVDVEGRKHALGCWIAETEGAKFWHSVLTQLRNRGLRDILIACCDGLSGLPEAITSVFPDTVVQTCVVHVIRNAMRFVSYQDRKKIVKSMRTIYTAPTVEAAELALKDLDSEWGRQYPGVIDVWRRAWNDFIPFLDYPPELRRIVYTTNAIESINYQLRKITKTRGHFPSDEAAMKLLYLGLRNISSRRGGESGTGTHGWKTALNTLVVLFPGRLPL</sequence>
<name>A0ABQ0S2C4_9PSEU</name>
<protein>
    <recommendedName>
        <fullName evidence="6">Mutator family transposase</fullName>
    </recommendedName>
</protein>
<dbReference type="InterPro" id="IPR001207">
    <property type="entry name" value="Transposase_mutator"/>
</dbReference>
<keyword evidence="4 6" id="KW-0238">DNA-binding</keyword>
<evidence type="ECO:0000256" key="7">
    <source>
        <dbReference type="SAM" id="MobiDB-lite"/>
    </source>
</evidence>
<comment type="similarity">
    <text evidence="2 6">Belongs to the transposase mutator family.</text>
</comment>
<accession>A0ABQ0S2C4</accession>